<dbReference type="GO" id="GO:0004177">
    <property type="term" value="F:aminopeptidase activity"/>
    <property type="evidence" value="ECO:0007669"/>
    <property type="project" value="UniProtKB-KW"/>
</dbReference>
<dbReference type="AlphaFoldDB" id="A0A2T0MFU0"/>
<sequence>MSLIQKPFIFLIVLCFTINLSAQKRAMTTDDGLNMIRLQGAYISPNGNQILYGKSVLDWAKNKRNTKYHSILPNGSDDYQFLGKDGGSNIQFSPDGKYISLTRTIEKKSQLFLLRANGGEAIQLSKHSESIRSYQWSPDSKKIYFLANQTLSKEAKKDKKDGYDHVVVDEGPNGQRASEWRHLFVIDVEDKKIQPLLKKELLIGNMKVSPDGKHIAYTARTENRRNQRDLSEIFFYHVADSSITQLTDNRAPEGGLAWSPDSKMLSFTAADDKRWELKNAKIWTVDVNTKSIQIRSGKFEGNIRGHYWAPDGKSIFFSGQQGINSNVYSLNLESGDYTNISNGTGTWRILGMDKSRSKMVLSFSDFDTPTDLYFSTVAPFQPKKLTSLNPWIEKDIELAKMEPVQWESTDGLSIEGLLFQPAKSASKKSPFLLHIHGGPAGVFSNSFSYCYHVWAGLGYVQLAPNVRGSSGYTDALLRGNMKDIGGGDYNDLMSGVDFVIDKGLIDSSKMAVRGWSYGGILGGTVIGKTNRFKAASLGAMVSDWRSEYGIGFNFDVRLWYIGGTFWENPKGYREKSALTHVEKVETPLLLLHGDKDITDTEAQSMMYFAALKDLGKTVRYLKFPREPHGFKEPCHIRTRDIEEIKWVQKHTLGKDWKPWERKKDKKEEEKEEKD</sequence>
<dbReference type="Gene3D" id="3.40.50.1820">
    <property type="entry name" value="alpha/beta hydrolase"/>
    <property type="match status" value="1"/>
</dbReference>
<dbReference type="GO" id="GO:0006508">
    <property type="term" value="P:proteolysis"/>
    <property type="evidence" value="ECO:0007669"/>
    <property type="project" value="InterPro"/>
</dbReference>
<dbReference type="InterPro" id="IPR011659">
    <property type="entry name" value="WD40"/>
</dbReference>
<keyword evidence="4" id="KW-0031">Aminopeptidase</keyword>
<accession>A0A2T0MFU0</accession>
<dbReference type="SUPFAM" id="SSF53474">
    <property type="entry name" value="alpha/beta-Hydrolases"/>
    <property type="match status" value="1"/>
</dbReference>
<proteinExistence type="predicted"/>
<dbReference type="Proteomes" id="UP000237640">
    <property type="component" value="Unassembled WGS sequence"/>
</dbReference>
<dbReference type="Gene3D" id="2.120.10.30">
    <property type="entry name" value="TolB, C-terminal domain"/>
    <property type="match status" value="2"/>
</dbReference>
<evidence type="ECO:0000259" key="3">
    <source>
        <dbReference type="Pfam" id="PF00326"/>
    </source>
</evidence>
<feature type="domain" description="Peptidase S9 prolyl oligopeptidase catalytic" evidence="3">
    <location>
        <begin position="446"/>
        <end position="651"/>
    </location>
</feature>
<dbReference type="PANTHER" id="PTHR42776">
    <property type="entry name" value="SERINE PEPTIDASE S9 FAMILY MEMBER"/>
    <property type="match status" value="1"/>
</dbReference>
<keyword evidence="1" id="KW-0378">Hydrolase</keyword>
<dbReference type="EMBL" id="PVYX01000001">
    <property type="protein sequence ID" value="PRX56448.1"/>
    <property type="molecule type" value="Genomic_DNA"/>
</dbReference>
<evidence type="ECO:0000256" key="1">
    <source>
        <dbReference type="ARBA" id="ARBA00022801"/>
    </source>
</evidence>
<keyword evidence="4" id="KW-0645">Protease</keyword>
<dbReference type="Pfam" id="PF07676">
    <property type="entry name" value="PD40"/>
    <property type="match status" value="2"/>
</dbReference>
<protein>
    <submittedName>
        <fullName evidence="4">Dipeptidyl aminopeptidase/acylaminoacyl peptidase</fullName>
    </submittedName>
</protein>
<dbReference type="InterPro" id="IPR029058">
    <property type="entry name" value="AB_hydrolase_fold"/>
</dbReference>
<keyword evidence="5" id="KW-1185">Reference proteome</keyword>
<dbReference type="InterPro" id="IPR011042">
    <property type="entry name" value="6-blade_b-propeller_TolB-like"/>
</dbReference>
<dbReference type="PANTHER" id="PTHR42776:SF27">
    <property type="entry name" value="DIPEPTIDYL PEPTIDASE FAMILY MEMBER 6"/>
    <property type="match status" value="1"/>
</dbReference>
<dbReference type="InterPro" id="IPR001375">
    <property type="entry name" value="Peptidase_S9_cat"/>
</dbReference>
<evidence type="ECO:0000313" key="4">
    <source>
        <dbReference type="EMBL" id="PRX56448.1"/>
    </source>
</evidence>
<reference evidence="4 5" key="1">
    <citation type="submission" date="2018-03" db="EMBL/GenBank/DDBJ databases">
        <title>Genomic Encyclopedia of Archaeal and Bacterial Type Strains, Phase II (KMG-II): from individual species to whole genera.</title>
        <authorList>
            <person name="Goeker M."/>
        </authorList>
    </citation>
    <scope>NUCLEOTIDE SEQUENCE [LARGE SCALE GENOMIC DNA]</scope>
    <source>
        <strain evidence="4 5">DSM 25027</strain>
    </source>
</reference>
<dbReference type="GO" id="GO:0004252">
    <property type="term" value="F:serine-type endopeptidase activity"/>
    <property type="evidence" value="ECO:0007669"/>
    <property type="project" value="TreeGrafter"/>
</dbReference>
<comment type="caution">
    <text evidence="4">The sequence shown here is derived from an EMBL/GenBank/DDBJ whole genome shotgun (WGS) entry which is preliminary data.</text>
</comment>
<dbReference type="SUPFAM" id="SSF82171">
    <property type="entry name" value="DPP6 N-terminal domain-like"/>
    <property type="match status" value="1"/>
</dbReference>
<gene>
    <name evidence="4" type="ORF">CLV81_0445</name>
</gene>
<name>A0A2T0MFU0_9FLAO</name>
<keyword evidence="2" id="KW-0720">Serine protease</keyword>
<organism evidence="4 5">
    <name type="scientific">Flagellimonas meridianipacifica</name>
    <dbReference type="NCBI Taxonomy" id="1080225"/>
    <lineage>
        <taxon>Bacteria</taxon>
        <taxon>Pseudomonadati</taxon>
        <taxon>Bacteroidota</taxon>
        <taxon>Flavobacteriia</taxon>
        <taxon>Flavobacteriales</taxon>
        <taxon>Flavobacteriaceae</taxon>
        <taxon>Flagellimonas</taxon>
    </lineage>
</organism>
<dbReference type="Pfam" id="PF00326">
    <property type="entry name" value="Peptidase_S9"/>
    <property type="match status" value="1"/>
</dbReference>
<evidence type="ECO:0000256" key="2">
    <source>
        <dbReference type="ARBA" id="ARBA00022825"/>
    </source>
</evidence>
<evidence type="ECO:0000313" key="5">
    <source>
        <dbReference type="Proteomes" id="UP000237640"/>
    </source>
</evidence>